<evidence type="ECO:0000313" key="6">
    <source>
        <dbReference type="EMBL" id="ASV72860.1"/>
    </source>
</evidence>
<dbReference type="EMBL" id="CP018477">
    <property type="protein sequence ID" value="ASV72860.1"/>
    <property type="molecule type" value="Genomic_DNA"/>
</dbReference>
<dbReference type="PRINTS" id="PR01590">
    <property type="entry name" value="HTHFIS"/>
</dbReference>
<dbReference type="Gene3D" id="3.40.50.300">
    <property type="entry name" value="P-loop containing nucleotide triphosphate hydrolases"/>
    <property type="match status" value="1"/>
</dbReference>
<keyword evidence="2" id="KW-0067">ATP-binding</keyword>
<dbReference type="KEGG" id="ttf:THTE_0258"/>
<evidence type="ECO:0000256" key="1">
    <source>
        <dbReference type="ARBA" id="ARBA00022741"/>
    </source>
</evidence>
<evidence type="ECO:0000256" key="4">
    <source>
        <dbReference type="ARBA" id="ARBA00023163"/>
    </source>
</evidence>
<dbReference type="PROSITE" id="PS00675">
    <property type="entry name" value="SIGMA54_INTERACT_1"/>
    <property type="match status" value="1"/>
</dbReference>
<dbReference type="InterPro" id="IPR003593">
    <property type="entry name" value="AAA+_ATPase"/>
</dbReference>
<dbReference type="PROSITE" id="PS00688">
    <property type="entry name" value="SIGMA54_INTERACT_3"/>
    <property type="match status" value="1"/>
</dbReference>
<dbReference type="InterPro" id="IPR025944">
    <property type="entry name" value="Sigma_54_int_dom_CS"/>
</dbReference>
<keyword evidence="4" id="KW-0804">Transcription</keyword>
<dbReference type="Pfam" id="PF02954">
    <property type="entry name" value="HTH_8"/>
    <property type="match status" value="1"/>
</dbReference>
<dbReference type="GO" id="GO:0043565">
    <property type="term" value="F:sequence-specific DNA binding"/>
    <property type="evidence" value="ECO:0007669"/>
    <property type="project" value="InterPro"/>
</dbReference>
<dbReference type="AlphaFoldDB" id="A0A286RA83"/>
<keyword evidence="3" id="KW-0805">Transcription regulation</keyword>
<dbReference type="PROSITE" id="PS50045">
    <property type="entry name" value="SIGMA54_INTERACT_4"/>
    <property type="match status" value="1"/>
</dbReference>
<accession>A0A286RA83</accession>
<proteinExistence type="predicted"/>
<dbReference type="Gene3D" id="1.10.10.60">
    <property type="entry name" value="Homeodomain-like"/>
    <property type="match status" value="1"/>
</dbReference>
<dbReference type="Gene3D" id="1.10.8.60">
    <property type="match status" value="1"/>
</dbReference>
<name>A0A286RA83_9BACT</name>
<evidence type="ECO:0000256" key="3">
    <source>
        <dbReference type="ARBA" id="ARBA00023015"/>
    </source>
</evidence>
<dbReference type="SMART" id="SM00382">
    <property type="entry name" value="AAA"/>
    <property type="match status" value="1"/>
</dbReference>
<dbReference type="CDD" id="cd00009">
    <property type="entry name" value="AAA"/>
    <property type="match status" value="1"/>
</dbReference>
<dbReference type="SUPFAM" id="SSF46689">
    <property type="entry name" value="Homeodomain-like"/>
    <property type="match status" value="1"/>
</dbReference>
<dbReference type="Pfam" id="PF00158">
    <property type="entry name" value="Sigma54_activat"/>
    <property type="match status" value="1"/>
</dbReference>
<sequence>MYRPSLLVVSGDREFISQLESALAWRFAVMPVAKMSDVSGVHSGPECIAVVLHVHHPVINGYSVSELSKQIQQLATVAPVVAVFDREVQDAIAECTQPFCRSILDRRKGVDELVRTLAAASPLEWDLADFYLHRPHAVLAGKTRCWTTFTPAVFPMVEELRVAAAHDVTLLLIGETGAGKTFLARTIHELSPRAGKRFLTVACGALPPDLIESELFGYVKGAFTGADVDKPGKFAAAEDGTLLLDEIDVLAPDQQAKLLRVIETGEYEPVGSNETRISRARLIVASNVDLAQLVEQGKFRRDLYYRLNMLSFFIPPLRERPFDVEYLARKFAIQQARSLGIPLRGIEPAFLAALRNYSWPGNVRELENIIRRAVLYCRDGVLRVNDLPSMLRPQSFHELPVTVPDIPVRWTLEKRLEEAERQILEETLRRHGYRRIETARELGISRITLYHKMKKYGLLRRIPENSVTAAD</sequence>
<reference evidence="6 7" key="1">
    <citation type="journal article" name="Front. Microbiol.">
        <title>Sugar Metabolism of the First Thermophilic Planctomycete Thermogutta terrifontis: Comparative Genomic and Transcriptomic Approaches.</title>
        <authorList>
            <person name="Elcheninov A.G."/>
            <person name="Menzel P."/>
            <person name="Gudbergsdottir S.R."/>
            <person name="Slesarev A.I."/>
            <person name="Kadnikov V.V."/>
            <person name="Krogh A."/>
            <person name="Bonch-Osmolovskaya E.A."/>
            <person name="Peng X."/>
            <person name="Kublanov I.V."/>
        </authorList>
    </citation>
    <scope>NUCLEOTIDE SEQUENCE [LARGE SCALE GENOMIC DNA]</scope>
    <source>
        <strain evidence="6 7">R1</strain>
    </source>
</reference>
<keyword evidence="1" id="KW-0547">Nucleotide-binding</keyword>
<dbReference type="PANTHER" id="PTHR32071">
    <property type="entry name" value="TRANSCRIPTIONAL REGULATORY PROTEIN"/>
    <property type="match status" value="1"/>
</dbReference>
<protein>
    <submittedName>
        <fullName evidence="6">Response regulator of zinc sigma-54-dependent two-component system</fullName>
    </submittedName>
</protein>
<dbReference type="Pfam" id="PF25601">
    <property type="entry name" value="AAA_lid_14"/>
    <property type="match status" value="1"/>
</dbReference>
<organism evidence="6 7">
    <name type="scientific">Thermogutta terrifontis</name>
    <dbReference type="NCBI Taxonomy" id="1331910"/>
    <lineage>
        <taxon>Bacteria</taxon>
        <taxon>Pseudomonadati</taxon>
        <taxon>Planctomycetota</taxon>
        <taxon>Planctomycetia</taxon>
        <taxon>Pirellulales</taxon>
        <taxon>Thermoguttaceae</taxon>
        <taxon>Thermogutta</taxon>
    </lineage>
</organism>
<evidence type="ECO:0000313" key="7">
    <source>
        <dbReference type="Proteomes" id="UP000215086"/>
    </source>
</evidence>
<gene>
    <name evidence="6" type="ORF">THTE_0258</name>
</gene>
<dbReference type="InterPro" id="IPR009057">
    <property type="entry name" value="Homeodomain-like_sf"/>
</dbReference>
<evidence type="ECO:0000256" key="2">
    <source>
        <dbReference type="ARBA" id="ARBA00022840"/>
    </source>
</evidence>
<dbReference type="SUPFAM" id="SSF52540">
    <property type="entry name" value="P-loop containing nucleoside triphosphate hydrolases"/>
    <property type="match status" value="1"/>
</dbReference>
<dbReference type="InterPro" id="IPR058031">
    <property type="entry name" value="AAA_lid_NorR"/>
</dbReference>
<dbReference type="InterPro" id="IPR002197">
    <property type="entry name" value="HTH_Fis"/>
</dbReference>
<evidence type="ECO:0000259" key="5">
    <source>
        <dbReference type="PROSITE" id="PS50045"/>
    </source>
</evidence>
<dbReference type="GO" id="GO:0006355">
    <property type="term" value="P:regulation of DNA-templated transcription"/>
    <property type="evidence" value="ECO:0007669"/>
    <property type="project" value="InterPro"/>
</dbReference>
<dbReference type="GO" id="GO:0005524">
    <property type="term" value="F:ATP binding"/>
    <property type="evidence" value="ECO:0007669"/>
    <property type="project" value="UniProtKB-KW"/>
</dbReference>
<dbReference type="InterPro" id="IPR002078">
    <property type="entry name" value="Sigma_54_int"/>
</dbReference>
<keyword evidence="7" id="KW-1185">Reference proteome</keyword>
<dbReference type="Proteomes" id="UP000215086">
    <property type="component" value="Chromosome"/>
</dbReference>
<dbReference type="InterPro" id="IPR027417">
    <property type="entry name" value="P-loop_NTPase"/>
</dbReference>
<dbReference type="FunFam" id="3.40.50.300:FF:000006">
    <property type="entry name" value="DNA-binding transcriptional regulator NtrC"/>
    <property type="match status" value="1"/>
</dbReference>
<feature type="domain" description="Sigma-54 factor interaction" evidence="5">
    <location>
        <begin position="150"/>
        <end position="375"/>
    </location>
</feature>
<dbReference type="InterPro" id="IPR025662">
    <property type="entry name" value="Sigma_54_int_dom_ATP-bd_1"/>
</dbReference>